<dbReference type="Gene3D" id="3.30.360.10">
    <property type="entry name" value="Dihydrodipicolinate Reductase, domain 2"/>
    <property type="match status" value="1"/>
</dbReference>
<comment type="caution">
    <text evidence="5">The sequence shown here is derived from an EMBL/GenBank/DDBJ whole genome shotgun (WGS) entry which is preliminary data.</text>
</comment>
<dbReference type="EMBL" id="JBHUOP010000003">
    <property type="protein sequence ID" value="MFD2840518.1"/>
    <property type="molecule type" value="Genomic_DNA"/>
</dbReference>
<evidence type="ECO:0000259" key="4">
    <source>
        <dbReference type="Pfam" id="PF22725"/>
    </source>
</evidence>
<sequence>MNRDTLGVGIVGAGVISQEYLNNLKRMPHLDVRWVADQDINRAASRAQQFGVPHAGTVDDMLADTSVDIVVNLTIPAAHHEISSRAIEAGKNVWSEKPLSLDVKSGRELLEQAKHRGVRIASAPDTILGAGFQNALRLVSSGAIGTPITATAIFQTDGPESWHPAPAFLYAQGAGPLFDIGPYYLAALAQILGPARSVSAVGTRSRDTRTIASGPNAGTTFPVEVFTHVSALITFETGSTAQVTLSFDSSLPRAGIVEISGTEGTLAFPDPNEFAGATHLWRRGANQPEVVPSPTFDWSRGIGVSNLASSLLSGQIEHANGNFALHVLDIMESINEAAVSNQVVEISSRFIPTAPLSAGWDPAKPNNEGK</sequence>
<proteinExistence type="predicted"/>
<keyword evidence="2" id="KW-0520">NAD</keyword>
<dbReference type="InterPro" id="IPR036291">
    <property type="entry name" value="NAD(P)-bd_dom_sf"/>
</dbReference>
<dbReference type="Proteomes" id="UP001597391">
    <property type="component" value="Unassembled WGS sequence"/>
</dbReference>
<keyword evidence="6" id="KW-1185">Reference proteome</keyword>
<dbReference type="SUPFAM" id="SSF51735">
    <property type="entry name" value="NAD(P)-binding Rossmann-fold domains"/>
    <property type="match status" value="1"/>
</dbReference>
<accession>A0ABW5XFK4</accession>
<reference evidence="6" key="1">
    <citation type="journal article" date="2019" name="Int. J. Syst. Evol. Microbiol.">
        <title>The Global Catalogue of Microorganisms (GCM) 10K type strain sequencing project: providing services to taxonomists for standard genome sequencing and annotation.</title>
        <authorList>
            <consortium name="The Broad Institute Genomics Platform"/>
            <consortium name="The Broad Institute Genome Sequencing Center for Infectious Disease"/>
            <person name="Wu L."/>
            <person name="Ma J."/>
        </authorList>
    </citation>
    <scope>NUCLEOTIDE SEQUENCE [LARGE SCALE GENOMIC DNA]</scope>
    <source>
        <strain evidence="6">KCTC 33576</strain>
    </source>
</reference>
<evidence type="ECO:0000256" key="1">
    <source>
        <dbReference type="ARBA" id="ARBA00023002"/>
    </source>
</evidence>
<protein>
    <submittedName>
        <fullName evidence="5">Gfo/Idh/MocA family protein</fullName>
    </submittedName>
</protein>
<gene>
    <name evidence="5" type="ORF">ACFSYH_08040</name>
</gene>
<feature type="domain" description="Gfo/Idh/MocA-like oxidoreductase N-terminal" evidence="3">
    <location>
        <begin position="7"/>
        <end position="120"/>
    </location>
</feature>
<feature type="domain" description="GFO/IDH/MocA-like oxidoreductase" evidence="4">
    <location>
        <begin position="132"/>
        <end position="266"/>
    </location>
</feature>
<organism evidence="5 6">
    <name type="scientific">Populibacterium corticicola</name>
    <dbReference type="NCBI Taxonomy" id="1812826"/>
    <lineage>
        <taxon>Bacteria</taxon>
        <taxon>Bacillati</taxon>
        <taxon>Actinomycetota</taxon>
        <taxon>Actinomycetes</taxon>
        <taxon>Micrococcales</taxon>
        <taxon>Jonesiaceae</taxon>
        <taxon>Populibacterium</taxon>
    </lineage>
</organism>
<evidence type="ECO:0000256" key="2">
    <source>
        <dbReference type="ARBA" id="ARBA00023027"/>
    </source>
</evidence>
<evidence type="ECO:0000259" key="3">
    <source>
        <dbReference type="Pfam" id="PF01408"/>
    </source>
</evidence>
<evidence type="ECO:0000313" key="6">
    <source>
        <dbReference type="Proteomes" id="UP001597391"/>
    </source>
</evidence>
<dbReference type="InterPro" id="IPR000683">
    <property type="entry name" value="Gfo/Idh/MocA-like_OxRdtase_N"/>
</dbReference>
<dbReference type="PANTHER" id="PTHR43818:SF11">
    <property type="entry name" value="BCDNA.GH03377"/>
    <property type="match status" value="1"/>
</dbReference>
<dbReference type="InterPro" id="IPR055170">
    <property type="entry name" value="GFO_IDH_MocA-like_dom"/>
</dbReference>
<dbReference type="PANTHER" id="PTHR43818">
    <property type="entry name" value="BCDNA.GH03377"/>
    <property type="match status" value="1"/>
</dbReference>
<dbReference type="RefSeq" id="WP_377466375.1">
    <property type="nucleotide sequence ID" value="NZ_JBHUOP010000003.1"/>
</dbReference>
<dbReference type="Pfam" id="PF01408">
    <property type="entry name" value="GFO_IDH_MocA"/>
    <property type="match status" value="1"/>
</dbReference>
<dbReference type="Gene3D" id="3.40.50.720">
    <property type="entry name" value="NAD(P)-binding Rossmann-like Domain"/>
    <property type="match status" value="1"/>
</dbReference>
<dbReference type="InterPro" id="IPR050463">
    <property type="entry name" value="Gfo/Idh/MocA_oxidrdct_glycsds"/>
</dbReference>
<dbReference type="Pfam" id="PF22725">
    <property type="entry name" value="GFO_IDH_MocA_C3"/>
    <property type="match status" value="1"/>
</dbReference>
<keyword evidence="1" id="KW-0560">Oxidoreductase</keyword>
<evidence type="ECO:0000313" key="5">
    <source>
        <dbReference type="EMBL" id="MFD2840518.1"/>
    </source>
</evidence>
<dbReference type="SUPFAM" id="SSF55347">
    <property type="entry name" value="Glyceraldehyde-3-phosphate dehydrogenase-like, C-terminal domain"/>
    <property type="match status" value="1"/>
</dbReference>
<name>A0ABW5XFK4_9MICO</name>